<keyword evidence="5 9" id="KW-0812">Transmembrane</keyword>
<dbReference type="AlphaFoldDB" id="A0A1G7YB89"/>
<evidence type="ECO:0000256" key="2">
    <source>
        <dbReference type="ARBA" id="ARBA00022448"/>
    </source>
</evidence>
<evidence type="ECO:0000256" key="7">
    <source>
        <dbReference type="ARBA" id="ARBA00023136"/>
    </source>
</evidence>
<evidence type="ECO:0000256" key="8">
    <source>
        <dbReference type="ARBA" id="ARBA00038436"/>
    </source>
</evidence>
<keyword evidence="3" id="KW-1003">Cell membrane</keyword>
<evidence type="ECO:0000256" key="1">
    <source>
        <dbReference type="ARBA" id="ARBA00004429"/>
    </source>
</evidence>
<dbReference type="PANTHER" id="PTHR35011:SF2">
    <property type="entry name" value="2,3-DIKETO-L-GULONATE TRAP TRANSPORTER SMALL PERMEASE PROTEIN YIAM"/>
    <property type="match status" value="1"/>
</dbReference>
<sequence>MSKSEFIFNKVNKILEWFLIIIFALLVLDVLFQVFSRYLLGRSFTWTEEFARFSLIWMTIIGAAYLNAKKEHLSMDFLYEKMSISNKRKTSIFIEVCIFLFALIVMVIGGANLVYTTLHLEQLSGTLRIPLGYVYAVLPFSGFLIICFSIYHISGVCSNKSNSQL</sequence>
<protein>
    <submittedName>
        <fullName evidence="11">TRAP-type C4-dicarboxylate transport system, small permease component</fullName>
    </submittedName>
</protein>
<comment type="similarity">
    <text evidence="8">Belongs to the TRAP transporter small permease family.</text>
</comment>
<organism evidence="11 12">
    <name type="scientific">Winogradskyella thalassocola</name>
    <dbReference type="NCBI Taxonomy" id="262004"/>
    <lineage>
        <taxon>Bacteria</taxon>
        <taxon>Pseudomonadati</taxon>
        <taxon>Bacteroidota</taxon>
        <taxon>Flavobacteriia</taxon>
        <taxon>Flavobacteriales</taxon>
        <taxon>Flavobacteriaceae</taxon>
        <taxon>Winogradskyella</taxon>
    </lineage>
</organism>
<dbReference type="OrthoDB" id="9815614at2"/>
<dbReference type="GO" id="GO:0015740">
    <property type="term" value="P:C4-dicarboxylate transport"/>
    <property type="evidence" value="ECO:0007669"/>
    <property type="project" value="TreeGrafter"/>
</dbReference>
<comment type="subcellular location">
    <subcellularLocation>
        <location evidence="1">Cell inner membrane</location>
        <topology evidence="1">Multi-pass membrane protein</topology>
    </subcellularLocation>
</comment>
<evidence type="ECO:0000259" key="10">
    <source>
        <dbReference type="Pfam" id="PF04290"/>
    </source>
</evidence>
<dbReference type="GO" id="GO:0022857">
    <property type="term" value="F:transmembrane transporter activity"/>
    <property type="evidence" value="ECO:0007669"/>
    <property type="project" value="TreeGrafter"/>
</dbReference>
<name>A0A1G7YB89_9FLAO</name>
<dbReference type="PANTHER" id="PTHR35011">
    <property type="entry name" value="2,3-DIKETO-L-GULONATE TRAP TRANSPORTER SMALL PERMEASE PROTEIN YIAM"/>
    <property type="match status" value="1"/>
</dbReference>
<gene>
    <name evidence="11" type="ORF">SAMN04489796_101969</name>
</gene>
<keyword evidence="7 9" id="KW-0472">Membrane</keyword>
<dbReference type="RefSeq" id="WP_092466426.1">
    <property type="nucleotide sequence ID" value="NZ_FNCZ01000001.1"/>
</dbReference>
<feature type="transmembrane region" description="Helical" evidence="9">
    <location>
        <begin position="50"/>
        <end position="68"/>
    </location>
</feature>
<dbReference type="STRING" id="262004.SAMN04489796_101969"/>
<keyword evidence="2" id="KW-0813">Transport</keyword>
<dbReference type="GO" id="GO:0005886">
    <property type="term" value="C:plasma membrane"/>
    <property type="evidence" value="ECO:0007669"/>
    <property type="project" value="UniProtKB-SubCell"/>
</dbReference>
<feature type="transmembrane region" description="Helical" evidence="9">
    <location>
        <begin position="92"/>
        <end position="113"/>
    </location>
</feature>
<dbReference type="InterPro" id="IPR055348">
    <property type="entry name" value="DctQ"/>
</dbReference>
<evidence type="ECO:0000256" key="4">
    <source>
        <dbReference type="ARBA" id="ARBA00022519"/>
    </source>
</evidence>
<evidence type="ECO:0000256" key="5">
    <source>
        <dbReference type="ARBA" id="ARBA00022692"/>
    </source>
</evidence>
<dbReference type="InterPro" id="IPR007387">
    <property type="entry name" value="TRAP_DctQ"/>
</dbReference>
<evidence type="ECO:0000256" key="3">
    <source>
        <dbReference type="ARBA" id="ARBA00022475"/>
    </source>
</evidence>
<feature type="transmembrane region" description="Helical" evidence="9">
    <location>
        <begin position="14"/>
        <end position="35"/>
    </location>
</feature>
<feature type="transmembrane region" description="Helical" evidence="9">
    <location>
        <begin position="133"/>
        <end position="153"/>
    </location>
</feature>
<evidence type="ECO:0000256" key="9">
    <source>
        <dbReference type="SAM" id="Phobius"/>
    </source>
</evidence>
<evidence type="ECO:0000256" key="6">
    <source>
        <dbReference type="ARBA" id="ARBA00022989"/>
    </source>
</evidence>
<dbReference type="Proteomes" id="UP000199492">
    <property type="component" value="Unassembled WGS sequence"/>
</dbReference>
<evidence type="ECO:0000313" key="12">
    <source>
        <dbReference type="Proteomes" id="UP000199492"/>
    </source>
</evidence>
<accession>A0A1G7YB89</accession>
<keyword evidence="4" id="KW-0997">Cell inner membrane</keyword>
<evidence type="ECO:0000313" key="11">
    <source>
        <dbReference type="EMBL" id="SDG93270.1"/>
    </source>
</evidence>
<proteinExistence type="inferred from homology"/>
<reference evidence="12" key="1">
    <citation type="submission" date="2016-10" db="EMBL/GenBank/DDBJ databases">
        <authorList>
            <person name="Varghese N."/>
            <person name="Submissions S."/>
        </authorList>
    </citation>
    <scope>NUCLEOTIDE SEQUENCE [LARGE SCALE GENOMIC DNA]</scope>
    <source>
        <strain evidence="12">DSM 15363</strain>
    </source>
</reference>
<dbReference type="EMBL" id="FNCZ01000001">
    <property type="protein sequence ID" value="SDG93270.1"/>
    <property type="molecule type" value="Genomic_DNA"/>
</dbReference>
<keyword evidence="12" id="KW-1185">Reference proteome</keyword>
<feature type="domain" description="Tripartite ATP-independent periplasmic transporters DctQ component" evidence="10">
    <location>
        <begin position="27"/>
        <end position="153"/>
    </location>
</feature>
<dbReference type="Pfam" id="PF04290">
    <property type="entry name" value="DctQ"/>
    <property type="match status" value="1"/>
</dbReference>
<keyword evidence="6 9" id="KW-1133">Transmembrane helix</keyword>